<accession>A0A8S3X1S5</accession>
<keyword evidence="3" id="KW-1185">Reference proteome</keyword>
<organism evidence="2 3">
    <name type="scientific">Parnassius apollo</name>
    <name type="common">Apollo butterfly</name>
    <name type="synonym">Papilio apollo</name>
    <dbReference type="NCBI Taxonomy" id="110799"/>
    <lineage>
        <taxon>Eukaryota</taxon>
        <taxon>Metazoa</taxon>
        <taxon>Ecdysozoa</taxon>
        <taxon>Arthropoda</taxon>
        <taxon>Hexapoda</taxon>
        <taxon>Insecta</taxon>
        <taxon>Pterygota</taxon>
        <taxon>Neoptera</taxon>
        <taxon>Endopterygota</taxon>
        <taxon>Lepidoptera</taxon>
        <taxon>Glossata</taxon>
        <taxon>Ditrysia</taxon>
        <taxon>Papilionoidea</taxon>
        <taxon>Papilionidae</taxon>
        <taxon>Parnassiinae</taxon>
        <taxon>Parnassini</taxon>
        <taxon>Parnassius</taxon>
        <taxon>Parnassius</taxon>
    </lineage>
</organism>
<dbReference type="AlphaFoldDB" id="A0A8S3X1S5"/>
<dbReference type="PANTHER" id="PTHR45913:SF19">
    <property type="entry name" value="LOW QUALITY PROTEIN: ZINC FINGER BED DOMAIN-CONTAINING PROTEIN 5-LIKE"/>
    <property type="match status" value="1"/>
</dbReference>
<protein>
    <submittedName>
        <fullName evidence="2">(apollo) hypothetical protein</fullName>
    </submittedName>
</protein>
<evidence type="ECO:0000313" key="2">
    <source>
        <dbReference type="EMBL" id="CAG4996913.1"/>
    </source>
</evidence>
<feature type="region of interest" description="Disordered" evidence="1">
    <location>
        <begin position="1"/>
        <end position="24"/>
    </location>
</feature>
<dbReference type="PANTHER" id="PTHR45913">
    <property type="entry name" value="EPM2A-INTERACTING PROTEIN 1"/>
    <property type="match status" value="1"/>
</dbReference>
<dbReference type="Proteomes" id="UP000691718">
    <property type="component" value="Unassembled WGS sequence"/>
</dbReference>
<dbReference type="OrthoDB" id="1101576at2759"/>
<name>A0A8S3X1S5_PARAO</name>
<sequence length="515" mass="59442">MDKFIKRSVSLSDESNEEEKESMKKKPKIVHRKYDEIYINYGFTYCGDESCPTPKCFVCGVTLGNNSMVPSKLIRHLSTKHPSVAQKDKMYFQRLKDQSKKQVNFMNSSFKTSDKAQKASYVVANMLVKAKKPHSLAETVVLPVCKEIVKIMISQEAAKEIEKIPASAKTILRGINDISNDIKWTLIEKFRVSGVFELQVAESTDNSGHAHLVSNVRYIDGCELKEDFLFCLPLPNHATGEEIFKVTDEFFNEHNLEWHNCISVYKCSGYDRKGVRLLSRGKVLSRIYELKNETEMFLQSQGSDYAHLFKKEEWLAKLAYLTDIFAHLNELNKKMQGRYSNILTSSELWISLATNGNNKMFPNVMAADPEKRVQALIVKHLKLLAEKMNFYFPKRDLQAMDWVRNPFSENIPFGHLPINEQEELMEMKTDRTLKLKFSETDLEQFWLCVKNEYPLLSKHAIAILLPFATTYLSELEFSTLTTIKTKKKGTPQDDGRRNESSLVSDYYKFRPSMLN</sequence>
<reference evidence="2" key="1">
    <citation type="submission" date="2021-04" db="EMBL/GenBank/DDBJ databases">
        <authorList>
            <person name="Tunstrom K."/>
        </authorList>
    </citation>
    <scope>NUCLEOTIDE SEQUENCE</scope>
</reference>
<evidence type="ECO:0000256" key="1">
    <source>
        <dbReference type="SAM" id="MobiDB-lite"/>
    </source>
</evidence>
<dbReference type="EMBL" id="CAJQZP010000929">
    <property type="protein sequence ID" value="CAG4996913.1"/>
    <property type="molecule type" value="Genomic_DNA"/>
</dbReference>
<gene>
    <name evidence="2" type="ORF">PAPOLLO_LOCUS13106</name>
</gene>
<evidence type="ECO:0000313" key="3">
    <source>
        <dbReference type="Proteomes" id="UP000691718"/>
    </source>
</evidence>
<comment type="caution">
    <text evidence="2">The sequence shown here is derived from an EMBL/GenBank/DDBJ whole genome shotgun (WGS) entry which is preliminary data.</text>
</comment>
<proteinExistence type="predicted"/>